<comment type="caution">
    <text evidence="2">The sequence shown here is derived from an EMBL/GenBank/DDBJ whole genome shotgun (WGS) entry which is preliminary data.</text>
</comment>
<name>A0ABQ8J8W4_DERPT</name>
<evidence type="ECO:0000256" key="1">
    <source>
        <dbReference type="SAM" id="MobiDB-lite"/>
    </source>
</evidence>
<dbReference type="EMBL" id="NJHN03000061">
    <property type="protein sequence ID" value="KAH9419047.1"/>
    <property type="molecule type" value="Genomic_DNA"/>
</dbReference>
<evidence type="ECO:0000313" key="3">
    <source>
        <dbReference type="Proteomes" id="UP000887458"/>
    </source>
</evidence>
<accession>A0ABQ8J8W4</accession>
<feature type="region of interest" description="Disordered" evidence="1">
    <location>
        <begin position="159"/>
        <end position="192"/>
    </location>
</feature>
<proteinExistence type="predicted"/>
<reference evidence="2 3" key="1">
    <citation type="journal article" date="2018" name="J. Allergy Clin. Immunol.">
        <title>High-quality assembly of Dermatophagoides pteronyssinus genome and transcriptome reveals a wide range of novel allergens.</title>
        <authorList>
            <person name="Liu X.Y."/>
            <person name="Yang K.Y."/>
            <person name="Wang M.Q."/>
            <person name="Kwok J.S."/>
            <person name="Zeng X."/>
            <person name="Yang Z."/>
            <person name="Xiao X.J."/>
            <person name="Lau C.P."/>
            <person name="Li Y."/>
            <person name="Huang Z.M."/>
            <person name="Ba J.G."/>
            <person name="Yim A.K."/>
            <person name="Ouyang C.Y."/>
            <person name="Ngai S.M."/>
            <person name="Chan T.F."/>
            <person name="Leung E.L."/>
            <person name="Liu L."/>
            <person name="Liu Z.G."/>
            <person name="Tsui S.K."/>
        </authorList>
    </citation>
    <scope>NUCLEOTIDE SEQUENCE [LARGE SCALE GENOMIC DNA]</scope>
    <source>
        <strain evidence="2">Derp</strain>
    </source>
</reference>
<protein>
    <submittedName>
        <fullName evidence="2">Uncharacterized protein</fullName>
    </submittedName>
</protein>
<evidence type="ECO:0000313" key="2">
    <source>
        <dbReference type="EMBL" id="KAH9419047.1"/>
    </source>
</evidence>
<gene>
    <name evidence="2" type="ORF">DERP_011142</name>
</gene>
<sequence length="192" mass="22683">MNQIQPLDVVKLGEKIRIPNGEYTPTNAWTGCPLYFIHTSDLWPQSQRHHLDWHVWPKDGSDYAIAIGFKQNFNNYVYQSIAMNEINFIHTLEPTIIRINVIKSEFSIEFSNVDNVITLFDTIYRKIPCFNWDWIISNPITNQYCLLNINYSRNIEYQQQNQDDEDDDDEIRTYIPPPMKRIDGQSTSKSNF</sequence>
<dbReference type="Proteomes" id="UP000887458">
    <property type="component" value="Unassembled WGS sequence"/>
</dbReference>
<organism evidence="2 3">
    <name type="scientific">Dermatophagoides pteronyssinus</name>
    <name type="common">European house dust mite</name>
    <dbReference type="NCBI Taxonomy" id="6956"/>
    <lineage>
        <taxon>Eukaryota</taxon>
        <taxon>Metazoa</taxon>
        <taxon>Ecdysozoa</taxon>
        <taxon>Arthropoda</taxon>
        <taxon>Chelicerata</taxon>
        <taxon>Arachnida</taxon>
        <taxon>Acari</taxon>
        <taxon>Acariformes</taxon>
        <taxon>Sarcoptiformes</taxon>
        <taxon>Astigmata</taxon>
        <taxon>Psoroptidia</taxon>
        <taxon>Analgoidea</taxon>
        <taxon>Pyroglyphidae</taxon>
        <taxon>Dermatophagoidinae</taxon>
        <taxon>Dermatophagoides</taxon>
    </lineage>
</organism>
<reference evidence="2 3" key="2">
    <citation type="journal article" date="2022" name="Mol. Biol. Evol.">
        <title>Comparative Genomics Reveals Insights into the Divergent Evolution of Astigmatic Mites and Household Pest Adaptations.</title>
        <authorList>
            <person name="Xiong Q."/>
            <person name="Wan A.T."/>
            <person name="Liu X."/>
            <person name="Fung C.S."/>
            <person name="Xiao X."/>
            <person name="Malainual N."/>
            <person name="Hou J."/>
            <person name="Wang L."/>
            <person name="Wang M."/>
            <person name="Yang K.Y."/>
            <person name="Cui Y."/>
            <person name="Leung E.L."/>
            <person name="Nong W."/>
            <person name="Shin S.K."/>
            <person name="Au S.W."/>
            <person name="Jeong K.Y."/>
            <person name="Chew F.T."/>
            <person name="Hui J.H."/>
            <person name="Leung T.F."/>
            <person name="Tungtrongchitr A."/>
            <person name="Zhong N."/>
            <person name="Liu Z."/>
            <person name="Tsui S.K."/>
        </authorList>
    </citation>
    <scope>NUCLEOTIDE SEQUENCE [LARGE SCALE GENOMIC DNA]</scope>
    <source>
        <strain evidence="2">Derp</strain>
    </source>
</reference>
<keyword evidence="3" id="KW-1185">Reference proteome</keyword>